<dbReference type="InterPro" id="IPR003016">
    <property type="entry name" value="2-oxoA_DH_lipoyl-BS"/>
</dbReference>
<dbReference type="PANTHER" id="PTHR43689">
    <property type="entry name" value="HYDROLASE"/>
    <property type="match status" value="1"/>
</dbReference>
<sequence length="438" mass="46951">MPTNVAYPKASMEVSSGSISRWLVADGEEVSEGQIIFEVENDKAVIEIEASANGIIRELVPEGVEVEVGDKVAAIFAEDDVSASAKTPEMAVSTGTAAQEPAPPKPVVEKPALSRPRRGPNPTPLARRLASIEGLVLDGVQGTGPRGRVQKVDVLSMIAKQTAPAIRPSPPAQSIVEQAKPTTPAAELHARWLHRGDGCPVVLLHGFSGDLGNWRGFLAGTRQRWPVLALDLPGHGKSPLVSPPTLDAIAAMVEETLYANGVDDCVLAGHSFGAAVAARMAARRQVGVRGLCLFAPAGLTPTVNSSFTQGILQARSASSLRPWLETLVHDASKISETFVRVTEEQRQNQALTQSMQAIGETFFADGTQCFSIRQDLADVRHPIRVVFGRQDEVLPFSSTIALPGHAALHALDRCGHMPHLEHPDLSFRILDELWHSVR</sequence>
<evidence type="ECO:0000256" key="3">
    <source>
        <dbReference type="ARBA" id="ARBA00022823"/>
    </source>
</evidence>
<dbReference type="PROSITE" id="PS51826">
    <property type="entry name" value="PSBD"/>
    <property type="match status" value="1"/>
</dbReference>
<keyword evidence="7" id="KW-0808">Transferase</keyword>
<dbReference type="PROSITE" id="PS00189">
    <property type="entry name" value="LIPOYL"/>
    <property type="match status" value="1"/>
</dbReference>
<dbReference type="Proteomes" id="UP001203880">
    <property type="component" value="Unassembled WGS sequence"/>
</dbReference>
<dbReference type="InterPro" id="IPR004167">
    <property type="entry name" value="PSBD"/>
</dbReference>
<dbReference type="InterPro" id="IPR000073">
    <property type="entry name" value="AB_hydrolase_1"/>
</dbReference>
<feature type="region of interest" description="Disordered" evidence="4">
    <location>
        <begin position="86"/>
        <end position="125"/>
    </location>
</feature>
<dbReference type="Pfam" id="PF12697">
    <property type="entry name" value="Abhydrolase_6"/>
    <property type="match status" value="1"/>
</dbReference>
<protein>
    <submittedName>
        <fullName evidence="7">Acetoin dehydrogenase dihydrolipoyllysine-residue acetyltransferase subunit</fullName>
        <ecNumber evidence="7">2.3.1.12</ecNumber>
    </submittedName>
</protein>
<evidence type="ECO:0000313" key="7">
    <source>
        <dbReference type="EMBL" id="MCL6284175.1"/>
    </source>
</evidence>
<dbReference type="PANTHER" id="PTHR43689:SF8">
    <property type="entry name" value="ALPHA_BETA-HYDROLASES SUPERFAMILY PROTEIN"/>
    <property type="match status" value="1"/>
</dbReference>
<evidence type="ECO:0000259" key="5">
    <source>
        <dbReference type="PROSITE" id="PS50968"/>
    </source>
</evidence>
<feature type="domain" description="Lipoyl-binding" evidence="5">
    <location>
        <begin position="2"/>
        <end position="77"/>
    </location>
</feature>
<reference evidence="7" key="1">
    <citation type="submission" date="2022-05" db="EMBL/GenBank/DDBJ databases">
        <authorList>
            <person name="Park J.-S."/>
        </authorList>
    </citation>
    <scope>NUCLEOTIDE SEQUENCE</scope>
    <source>
        <strain evidence="7">2012CJ41-6</strain>
    </source>
</reference>
<evidence type="ECO:0000256" key="4">
    <source>
        <dbReference type="SAM" id="MobiDB-lite"/>
    </source>
</evidence>
<dbReference type="InterPro" id="IPR036625">
    <property type="entry name" value="E3-bd_dom_sf"/>
</dbReference>
<keyword evidence="3" id="KW-0450">Lipoyl</keyword>
<dbReference type="InterPro" id="IPR011053">
    <property type="entry name" value="Single_hybrid_motif"/>
</dbReference>
<dbReference type="PROSITE" id="PS50968">
    <property type="entry name" value="BIOTINYL_LIPOYL"/>
    <property type="match status" value="1"/>
</dbReference>
<dbReference type="Pfam" id="PF02817">
    <property type="entry name" value="E3_binding"/>
    <property type="match status" value="1"/>
</dbReference>
<dbReference type="RefSeq" id="WP_249710161.1">
    <property type="nucleotide sequence ID" value="NZ_JAMFMB010000013.1"/>
</dbReference>
<dbReference type="InterPro" id="IPR000089">
    <property type="entry name" value="Biotin_lipoyl"/>
</dbReference>
<evidence type="ECO:0000313" key="8">
    <source>
        <dbReference type="Proteomes" id="UP001203880"/>
    </source>
</evidence>
<dbReference type="EC" id="2.3.1.12" evidence="7"/>
<dbReference type="GO" id="GO:0004742">
    <property type="term" value="F:dihydrolipoyllysine-residue acetyltransferase activity"/>
    <property type="evidence" value="ECO:0007669"/>
    <property type="project" value="UniProtKB-EC"/>
</dbReference>
<keyword evidence="8" id="KW-1185">Reference proteome</keyword>
<dbReference type="SUPFAM" id="SSF51230">
    <property type="entry name" value="Single hybrid motif"/>
    <property type="match status" value="1"/>
</dbReference>
<proteinExistence type="inferred from homology"/>
<keyword evidence="7" id="KW-0012">Acyltransferase</keyword>
<dbReference type="Pfam" id="PF00364">
    <property type="entry name" value="Biotin_lipoyl"/>
    <property type="match status" value="1"/>
</dbReference>
<dbReference type="EMBL" id="JAMFMB010000013">
    <property type="protein sequence ID" value="MCL6284175.1"/>
    <property type="molecule type" value="Genomic_DNA"/>
</dbReference>
<organism evidence="7 8">
    <name type="scientific">Ruegeria spongiae</name>
    <dbReference type="NCBI Taxonomy" id="2942209"/>
    <lineage>
        <taxon>Bacteria</taxon>
        <taxon>Pseudomonadati</taxon>
        <taxon>Pseudomonadota</taxon>
        <taxon>Alphaproteobacteria</taxon>
        <taxon>Rhodobacterales</taxon>
        <taxon>Roseobacteraceae</taxon>
        <taxon>Ruegeria</taxon>
    </lineage>
</organism>
<dbReference type="SUPFAM" id="SSF53474">
    <property type="entry name" value="alpha/beta-Hydrolases"/>
    <property type="match status" value="1"/>
</dbReference>
<dbReference type="InterPro" id="IPR029058">
    <property type="entry name" value="AB_hydrolase_fold"/>
</dbReference>
<comment type="similarity">
    <text evidence="2">Belongs to the 2-oxoacid dehydrogenase family.</text>
</comment>
<dbReference type="PRINTS" id="PR00111">
    <property type="entry name" value="ABHYDROLASE"/>
</dbReference>
<evidence type="ECO:0000256" key="2">
    <source>
        <dbReference type="ARBA" id="ARBA00007317"/>
    </source>
</evidence>
<gene>
    <name evidence="7" type="ORF">M3P21_11625</name>
</gene>
<dbReference type="CDD" id="cd06849">
    <property type="entry name" value="lipoyl_domain"/>
    <property type="match status" value="1"/>
</dbReference>
<dbReference type="Gene3D" id="4.10.320.10">
    <property type="entry name" value="E3-binding domain"/>
    <property type="match status" value="1"/>
</dbReference>
<feature type="domain" description="Peripheral subunit-binding (PSBD)" evidence="6">
    <location>
        <begin position="121"/>
        <end position="158"/>
    </location>
</feature>
<dbReference type="NCBIfam" id="NF011457">
    <property type="entry name" value="PRK14875.1"/>
    <property type="match status" value="1"/>
</dbReference>
<evidence type="ECO:0000259" key="6">
    <source>
        <dbReference type="PROSITE" id="PS51826"/>
    </source>
</evidence>
<name>A0ABT0Q2W4_9RHOB</name>
<dbReference type="Gene3D" id="3.40.50.1820">
    <property type="entry name" value="alpha/beta hydrolase"/>
    <property type="match status" value="1"/>
</dbReference>
<dbReference type="Gene3D" id="2.40.50.100">
    <property type="match status" value="1"/>
</dbReference>
<comment type="cofactor">
    <cofactor evidence="1">
        <name>(R)-lipoate</name>
        <dbReference type="ChEBI" id="CHEBI:83088"/>
    </cofactor>
</comment>
<dbReference type="SUPFAM" id="SSF47005">
    <property type="entry name" value="Peripheral subunit-binding domain of 2-oxo acid dehydrogenase complex"/>
    <property type="match status" value="1"/>
</dbReference>
<comment type="caution">
    <text evidence="7">The sequence shown here is derived from an EMBL/GenBank/DDBJ whole genome shotgun (WGS) entry which is preliminary data.</text>
</comment>
<evidence type="ECO:0000256" key="1">
    <source>
        <dbReference type="ARBA" id="ARBA00001938"/>
    </source>
</evidence>
<accession>A0ABT0Q2W4</accession>